<dbReference type="EMBL" id="CP063405">
    <property type="protein sequence ID" value="QSZ29958.1"/>
    <property type="molecule type" value="Genomic_DNA"/>
</dbReference>
<feature type="compositionally biased region" description="Low complexity" evidence="1">
    <location>
        <begin position="225"/>
        <end position="238"/>
    </location>
</feature>
<feature type="compositionally biased region" description="Polar residues" evidence="1">
    <location>
        <begin position="12"/>
        <end position="22"/>
    </location>
</feature>
<keyword evidence="3" id="KW-1185">Reference proteome</keyword>
<dbReference type="AlphaFoldDB" id="A0A8A3P7H0"/>
<feature type="compositionally biased region" description="Basic and acidic residues" evidence="1">
    <location>
        <begin position="150"/>
        <end position="169"/>
    </location>
</feature>
<feature type="region of interest" description="Disordered" evidence="1">
    <location>
        <begin position="81"/>
        <end position="376"/>
    </location>
</feature>
<name>A0A8A3P7H0_9HELO</name>
<organism evidence="2 3">
    <name type="scientific">Monilinia vaccinii-corymbosi</name>
    <dbReference type="NCBI Taxonomy" id="61207"/>
    <lineage>
        <taxon>Eukaryota</taxon>
        <taxon>Fungi</taxon>
        <taxon>Dikarya</taxon>
        <taxon>Ascomycota</taxon>
        <taxon>Pezizomycotina</taxon>
        <taxon>Leotiomycetes</taxon>
        <taxon>Helotiales</taxon>
        <taxon>Sclerotiniaceae</taxon>
        <taxon>Monilinia</taxon>
    </lineage>
</organism>
<feature type="compositionally biased region" description="Acidic residues" evidence="1">
    <location>
        <begin position="342"/>
        <end position="351"/>
    </location>
</feature>
<feature type="region of interest" description="Disordered" evidence="1">
    <location>
        <begin position="419"/>
        <end position="454"/>
    </location>
</feature>
<proteinExistence type="predicted"/>
<sequence length="692" mass="74443">MSKLSKPGTWKSDVSGQTNAASNIRGRISAPIPIQDDDEFPIRSPGAGIATPFGSPNSDGIEKGMRGSVISAHGALAHGDSTYVESSGRIGTTPIPSDRPSYHAPSRPTEDHRSSSPAARPSASVLSKPARKKSTFKDVLGKIFGKKRRDAQEKRQAVDALQSEHHHLSDPSALSRSPVDTTTSPKRSTSMPINEFNRALRSHSPFVDGGLEGKDDAEQDPNRISTQTHSTTTRTRVTMGRLYTPDKTLGHADWTGLSPRPASAQAKGSKASSDEDSSGSIGMAVTSASHPNRRSRSLGQLRDAAASAGGMTRRRSDEIRHWRASYDPGPLSPSSSNKAEAEPEPEPEPEEPMLVNDPESPGSVESRDQPQPFNFGHLSGLAGMKITQAADLAMRVDRIESRLVDMEEAVYQIHQQLNGNGDHVNLQDPPNRGQRDGSSAVRRRPPTDNSELTFPVLPRHRNWHEFGAQTRLPPNINTHRPASSPHDSYHPELDETVPTPSVAARDDRVHFSASHTTSRPLSASTTIRGLPTSSPTTAPLTMEHFTTLTNMFLAEQVARQHLENIVLALQQQIASYLPIAPTSNPTLSPVIEGGPVLNATPSTKSISEGFGIDSDDDAYAATPEVFQTPKEDLGGAKFGDEVFGTGRGIRDIRDGHAIPIADPGTGDERTLSLSQITLKKGVQPSSNFGNSL</sequence>
<accession>A0A8A3P7H0</accession>
<protein>
    <submittedName>
        <fullName evidence="2">Uncharacterized protein</fullName>
    </submittedName>
</protein>
<feature type="region of interest" description="Disordered" evidence="1">
    <location>
        <begin position="512"/>
        <end position="538"/>
    </location>
</feature>
<feature type="region of interest" description="Disordered" evidence="1">
    <location>
        <begin position="1"/>
        <end position="66"/>
    </location>
</feature>
<feature type="region of interest" description="Disordered" evidence="1">
    <location>
        <begin position="470"/>
        <end position="494"/>
    </location>
</feature>
<feature type="compositionally biased region" description="Polar residues" evidence="1">
    <location>
        <begin position="513"/>
        <end position="527"/>
    </location>
</feature>
<feature type="compositionally biased region" description="Low complexity" evidence="1">
    <location>
        <begin position="115"/>
        <end position="124"/>
    </location>
</feature>
<dbReference type="Proteomes" id="UP000672032">
    <property type="component" value="Chromosome 1"/>
</dbReference>
<dbReference type="OrthoDB" id="5428925at2759"/>
<feature type="compositionally biased region" description="Polar residues" evidence="1">
    <location>
        <begin position="172"/>
        <end position="192"/>
    </location>
</feature>
<reference evidence="2" key="1">
    <citation type="submission" date="2020-10" db="EMBL/GenBank/DDBJ databases">
        <title>Genome Sequence of Monilinia vaccinii-corymbosi Sheds Light on Mummy Berry Disease Infection of Blueberry and Mating Type.</title>
        <authorList>
            <person name="Yow A.G."/>
            <person name="Zhang Y."/>
            <person name="Bansal K."/>
            <person name="Eacker S.M."/>
            <person name="Sullivan S."/>
            <person name="Liachko I."/>
            <person name="Cubeta M.A."/>
            <person name="Rollins J.A."/>
            <person name="Ashrafi H."/>
        </authorList>
    </citation>
    <scope>NUCLEOTIDE SEQUENCE</scope>
    <source>
        <strain evidence="2">RL-1</strain>
    </source>
</reference>
<evidence type="ECO:0000313" key="3">
    <source>
        <dbReference type="Proteomes" id="UP000672032"/>
    </source>
</evidence>
<evidence type="ECO:0000256" key="1">
    <source>
        <dbReference type="SAM" id="MobiDB-lite"/>
    </source>
</evidence>
<gene>
    <name evidence="2" type="ORF">DSL72_004476</name>
</gene>
<evidence type="ECO:0000313" key="2">
    <source>
        <dbReference type="EMBL" id="QSZ29958.1"/>
    </source>
</evidence>
<feature type="compositionally biased region" description="Low complexity" evidence="1">
    <location>
        <begin position="262"/>
        <end position="271"/>
    </location>
</feature>